<organism evidence="3 4">
    <name type="scientific">Antricoccus suffuscus</name>
    <dbReference type="NCBI Taxonomy" id="1629062"/>
    <lineage>
        <taxon>Bacteria</taxon>
        <taxon>Bacillati</taxon>
        <taxon>Actinomycetota</taxon>
        <taxon>Actinomycetes</taxon>
        <taxon>Geodermatophilales</taxon>
        <taxon>Antricoccaceae</taxon>
        <taxon>Antricoccus</taxon>
    </lineage>
</organism>
<feature type="domain" description="Luciferase-like" evidence="2">
    <location>
        <begin position="18"/>
        <end position="301"/>
    </location>
</feature>
<comment type="caution">
    <text evidence="3">The sequence shown here is derived from an EMBL/GenBank/DDBJ whole genome shotgun (WGS) entry which is preliminary data.</text>
</comment>
<keyword evidence="4" id="KW-1185">Reference proteome</keyword>
<evidence type="ECO:0000313" key="3">
    <source>
        <dbReference type="EMBL" id="PRZ42995.1"/>
    </source>
</evidence>
<dbReference type="InterPro" id="IPR036661">
    <property type="entry name" value="Luciferase-like_sf"/>
</dbReference>
<dbReference type="InterPro" id="IPR022526">
    <property type="entry name" value="F420_Rv3093c"/>
</dbReference>
<protein>
    <submittedName>
        <fullName evidence="3">Putative F420-dependent oxidoreductase</fullName>
    </submittedName>
</protein>
<keyword evidence="1" id="KW-0560">Oxidoreductase</keyword>
<accession>A0A2T1A315</accession>
<dbReference type="AlphaFoldDB" id="A0A2T1A315"/>
<dbReference type="Pfam" id="PF00296">
    <property type="entry name" value="Bac_luciferase"/>
    <property type="match status" value="1"/>
</dbReference>
<dbReference type="RefSeq" id="WP_106347984.1">
    <property type="nucleotide sequence ID" value="NZ_PVUE01000003.1"/>
</dbReference>
<dbReference type="Proteomes" id="UP000237752">
    <property type="component" value="Unassembled WGS sequence"/>
</dbReference>
<dbReference type="SUPFAM" id="SSF51679">
    <property type="entry name" value="Bacterial luciferase-like"/>
    <property type="match status" value="1"/>
</dbReference>
<dbReference type="GO" id="GO:0016705">
    <property type="term" value="F:oxidoreductase activity, acting on paired donors, with incorporation or reduction of molecular oxygen"/>
    <property type="evidence" value="ECO:0007669"/>
    <property type="project" value="InterPro"/>
</dbReference>
<dbReference type="PANTHER" id="PTHR43244">
    <property type="match status" value="1"/>
</dbReference>
<evidence type="ECO:0000313" key="4">
    <source>
        <dbReference type="Proteomes" id="UP000237752"/>
    </source>
</evidence>
<proteinExistence type="predicted"/>
<dbReference type="InterPro" id="IPR011251">
    <property type="entry name" value="Luciferase-like_dom"/>
</dbReference>
<dbReference type="OrthoDB" id="5729035at2"/>
<dbReference type="PANTHER" id="PTHR43244:SF1">
    <property type="entry name" value="5,10-METHYLENETETRAHYDROMETHANOPTERIN REDUCTASE"/>
    <property type="match status" value="1"/>
</dbReference>
<dbReference type="EMBL" id="PVUE01000003">
    <property type="protein sequence ID" value="PRZ42995.1"/>
    <property type="molecule type" value="Genomic_DNA"/>
</dbReference>
<reference evidence="3 4" key="1">
    <citation type="submission" date="2018-03" db="EMBL/GenBank/DDBJ databases">
        <title>Genomic Encyclopedia of Archaeal and Bacterial Type Strains, Phase II (KMG-II): from individual species to whole genera.</title>
        <authorList>
            <person name="Goeker M."/>
        </authorList>
    </citation>
    <scope>NUCLEOTIDE SEQUENCE [LARGE SCALE GENOMIC DNA]</scope>
    <source>
        <strain evidence="3 4">DSM 100065</strain>
    </source>
</reference>
<dbReference type="InterPro" id="IPR050564">
    <property type="entry name" value="F420-G6PD/mer"/>
</dbReference>
<evidence type="ECO:0000259" key="2">
    <source>
        <dbReference type="Pfam" id="PF00296"/>
    </source>
</evidence>
<dbReference type="NCBIfam" id="TIGR03841">
    <property type="entry name" value="F420_Rv3093c"/>
    <property type="match status" value="1"/>
</dbReference>
<sequence>MSREQRLSISLGLWQDRPPQESLAVAQHADRLGYDELWVGEMATYDAFALGTAVGLQTARIPLVLGAMAVTVRDPMMLAMGVASVADLTGRATHLALGTSSTHVVEAWHGRSRGRATEALVESARAVRSLLHGEKVKFNGEVLSTNGYHLRLAPPQTSISMAAFGPRALMAAAEHADRLVINLVDVPTAKLLVDEFSEYCGEVGRVRPPVAMWVCAAPHSSGAAMLQLRTGLVGYLMAPGYAEMFARAGFGDLVDFARRRPHPRELLERIPDELIDGVSLIGSESHVRQRISDYRAAGIDEIVVVPSCTDDDPAGERSLTSIAAVGR</sequence>
<evidence type="ECO:0000256" key="1">
    <source>
        <dbReference type="ARBA" id="ARBA00023002"/>
    </source>
</evidence>
<name>A0A2T1A315_9ACTN</name>
<dbReference type="Gene3D" id="3.20.20.30">
    <property type="entry name" value="Luciferase-like domain"/>
    <property type="match status" value="1"/>
</dbReference>
<gene>
    <name evidence="3" type="ORF">CLV47_10349</name>
</gene>